<evidence type="ECO:0000313" key="2">
    <source>
        <dbReference type="EMBL" id="GAA4636527.1"/>
    </source>
</evidence>
<evidence type="ECO:0000256" key="1">
    <source>
        <dbReference type="SAM" id="Phobius"/>
    </source>
</evidence>
<keyword evidence="1" id="KW-0472">Membrane</keyword>
<dbReference type="EMBL" id="BAABHK010000017">
    <property type="protein sequence ID" value="GAA4636527.1"/>
    <property type="molecule type" value="Genomic_DNA"/>
</dbReference>
<proteinExistence type="predicted"/>
<gene>
    <name evidence="2" type="ORF">GCM10023196_086650</name>
</gene>
<feature type="transmembrane region" description="Helical" evidence="1">
    <location>
        <begin position="35"/>
        <end position="53"/>
    </location>
</feature>
<accession>A0ABP8UPV5</accession>
<keyword evidence="1" id="KW-1133">Transmembrane helix</keyword>
<name>A0ABP8UPV5_9ACTN</name>
<keyword evidence="1" id="KW-0812">Transmembrane</keyword>
<reference evidence="3" key="1">
    <citation type="journal article" date="2019" name="Int. J. Syst. Evol. Microbiol.">
        <title>The Global Catalogue of Microorganisms (GCM) 10K type strain sequencing project: providing services to taxonomists for standard genome sequencing and annotation.</title>
        <authorList>
            <consortium name="The Broad Institute Genomics Platform"/>
            <consortium name="The Broad Institute Genome Sequencing Center for Infectious Disease"/>
            <person name="Wu L."/>
            <person name="Ma J."/>
        </authorList>
    </citation>
    <scope>NUCLEOTIDE SEQUENCE [LARGE SCALE GENOMIC DNA]</scope>
    <source>
        <strain evidence="3">JCM 17939</strain>
    </source>
</reference>
<organism evidence="2 3">
    <name type="scientific">Actinoallomurus vinaceus</name>
    <dbReference type="NCBI Taxonomy" id="1080074"/>
    <lineage>
        <taxon>Bacteria</taxon>
        <taxon>Bacillati</taxon>
        <taxon>Actinomycetota</taxon>
        <taxon>Actinomycetes</taxon>
        <taxon>Streptosporangiales</taxon>
        <taxon>Thermomonosporaceae</taxon>
        <taxon>Actinoallomurus</taxon>
    </lineage>
</organism>
<sequence>MRIRGSFSFVGLIYILIGIFVAWNRHYITISLLKHVLSALLAIFLWVLILLGVDLHVS</sequence>
<comment type="caution">
    <text evidence="2">The sequence shown here is derived from an EMBL/GenBank/DDBJ whole genome shotgun (WGS) entry which is preliminary data.</text>
</comment>
<keyword evidence="3" id="KW-1185">Reference proteome</keyword>
<feature type="transmembrane region" description="Helical" evidence="1">
    <location>
        <begin position="6"/>
        <end position="23"/>
    </location>
</feature>
<dbReference type="Proteomes" id="UP001501442">
    <property type="component" value="Unassembled WGS sequence"/>
</dbReference>
<dbReference type="RefSeq" id="WP_345439495.1">
    <property type="nucleotide sequence ID" value="NZ_BAABHK010000017.1"/>
</dbReference>
<evidence type="ECO:0000313" key="3">
    <source>
        <dbReference type="Proteomes" id="UP001501442"/>
    </source>
</evidence>
<protein>
    <submittedName>
        <fullName evidence="2">Uncharacterized protein</fullName>
    </submittedName>
</protein>